<dbReference type="PROSITE" id="PS50928">
    <property type="entry name" value="ABC_TM1"/>
    <property type="match status" value="1"/>
</dbReference>
<name>A0ABP4AKN6_9ACTN</name>
<evidence type="ECO:0000256" key="8">
    <source>
        <dbReference type="RuleBase" id="RU363032"/>
    </source>
</evidence>
<evidence type="ECO:0000256" key="3">
    <source>
        <dbReference type="ARBA" id="ARBA00022475"/>
    </source>
</evidence>
<keyword evidence="7 8" id="KW-0472">Membrane</keyword>
<keyword evidence="6 8" id="KW-1133">Transmembrane helix</keyword>
<dbReference type="PANTHER" id="PTHR43357">
    <property type="entry name" value="INNER MEMBRANE ABC TRANSPORTER PERMEASE PROTEIN YDCV"/>
    <property type="match status" value="1"/>
</dbReference>
<comment type="similarity">
    <text evidence="8">Belongs to the binding-protein-dependent transport system permease family.</text>
</comment>
<dbReference type="Gene3D" id="1.10.3720.10">
    <property type="entry name" value="MetI-like"/>
    <property type="match status" value="1"/>
</dbReference>
<comment type="subcellular location">
    <subcellularLocation>
        <location evidence="1">Cell inner membrane</location>
        <topology evidence="1">Multi-pass membrane protein</topology>
    </subcellularLocation>
    <subcellularLocation>
        <location evidence="8">Cell membrane</location>
        <topology evidence="8">Multi-pass membrane protein</topology>
    </subcellularLocation>
</comment>
<proteinExistence type="inferred from homology"/>
<evidence type="ECO:0000256" key="6">
    <source>
        <dbReference type="ARBA" id="ARBA00022989"/>
    </source>
</evidence>
<dbReference type="CDD" id="cd06261">
    <property type="entry name" value="TM_PBP2"/>
    <property type="match status" value="1"/>
</dbReference>
<dbReference type="SUPFAM" id="SSF161098">
    <property type="entry name" value="MetI-like"/>
    <property type="match status" value="1"/>
</dbReference>
<gene>
    <name evidence="10" type="ORF">GCM10009560_44630</name>
</gene>
<evidence type="ECO:0000313" key="11">
    <source>
        <dbReference type="Proteomes" id="UP001501578"/>
    </source>
</evidence>
<evidence type="ECO:0000256" key="1">
    <source>
        <dbReference type="ARBA" id="ARBA00004429"/>
    </source>
</evidence>
<evidence type="ECO:0000259" key="9">
    <source>
        <dbReference type="PROSITE" id="PS50928"/>
    </source>
</evidence>
<dbReference type="EMBL" id="BAAAHQ010000023">
    <property type="protein sequence ID" value="GAA0936137.1"/>
    <property type="molecule type" value="Genomic_DNA"/>
</dbReference>
<sequence length="270" mass="28121">MSGRHPLLTGIALVALAFLLGPILPVIGIALTAGDTIEFPPRGLSPRWFAEAVAHEPFLAALRTSVLLAAAGTALALLLGLPVALALTRSGARLRAGVGTLFTLPVIVPELVLGYALFQTLMVDLRVDAFGALLAGHTVLLLPYAVRVTGAALARADPSLEEAARGLGATGWTTFTRVTLPVARPGIVAAAVLSVVTSFNNVPLSLLLNGPGTTTLPVEMLHHVEFAFDPLVAAACTLLLALAVAVTLVTERLAGFTHVFGRQEATRWNR</sequence>
<reference evidence="11" key="1">
    <citation type="journal article" date="2019" name="Int. J. Syst. Evol. Microbiol.">
        <title>The Global Catalogue of Microorganisms (GCM) 10K type strain sequencing project: providing services to taxonomists for standard genome sequencing and annotation.</title>
        <authorList>
            <consortium name="The Broad Institute Genomics Platform"/>
            <consortium name="The Broad Institute Genome Sequencing Center for Infectious Disease"/>
            <person name="Wu L."/>
            <person name="Ma J."/>
        </authorList>
    </citation>
    <scope>NUCLEOTIDE SEQUENCE [LARGE SCALE GENOMIC DNA]</scope>
    <source>
        <strain evidence="11">JCM 11136</strain>
    </source>
</reference>
<feature type="transmembrane region" description="Helical" evidence="8">
    <location>
        <begin position="129"/>
        <end position="146"/>
    </location>
</feature>
<feature type="transmembrane region" description="Helical" evidence="8">
    <location>
        <begin position="187"/>
        <end position="208"/>
    </location>
</feature>
<accession>A0ABP4AKN6</accession>
<dbReference type="Proteomes" id="UP001501578">
    <property type="component" value="Unassembled WGS sequence"/>
</dbReference>
<dbReference type="RefSeq" id="WP_343951877.1">
    <property type="nucleotide sequence ID" value="NZ_BAAAHQ010000023.1"/>
</dbReference>
<evidence type="ECO:0000256" key="5">
    <source>
        <dbReference type="ARBA" id="ARBA00022692"/>
    </source>
</evidence>
<keyword evidence="2 8" id="KW-0813">Transport</keyword>
<evidence type="ECO:0000313" key="10">
    <source>
        <dbReference type="EMBL" id="GAA0936137.1"/>
    </source>
</evidence>
<feature type="transmembrane region" description="Helical" evidence="8">
    <location>
        <begin position="94"/>
        <end position="117"/>
    </location>
</feature>
<evidence type="ECO:0000256" key="2">
    <source>
        <dbReference type="ARBA" id="ARBA00022448"/>
    </source>
</evidence>
<evidence type="ECO:0000256" key="7">
    <source>
        <dbReference type="ARBA" id="ARBA00023136"/>
    </source>
</evidence>
<keyword evidence="5 8" id="KW-0812">Transmembrane</keyword>
<dbReference type="InterPro" id="IPR035906">
    <property type="entry name" value="MetI-like_sf"/>
</dbReference>
<dbReference type="PANTHER" id="PTHR43357:SF4">
    <property type="entry name" value="INNER MEMBRANE ABC TRANSPORTER PERMEASE PROTEIN YDCV"/>
    <property type="match status" value="1"/>
</dbReference>
<keyword evidence="11" id="KW-1185">Reference proteome</keyword>
<feature type="transmembrane region" description="Helical" evidence="8">
    <location>
        <begin position="66"/>
        <end position="87"/>
    </location>
</feature>
<comment type="caution">
    <text evidence="10">The sequence shown here is derived from an EMBL/GenBank/DDBJ whole genome shotgun (WGS) entry which is preliminary data.</text>
</comment>
<keyword evidence="4" id="KW-0997">Cell inner membrane</keyword>
<organism evidence="10 11">
    <name type="scientific">Nonomuraea longicatena</name>
    <dbReference type="NCBI Taxonomy" id="83682"/>
    <lineage>
        <taxon>Bacteria</taxon>
        <taxon>Bacillati</taxon>
        <taxon>Actinomycetota</taxon>
        <taxon>Actinomycetes</taxon>
        <taxon>Streptosporangiales</taxon>
        <taxon>Streptosporangiaceae</taxon>
        <taxon>Nonomuraea</taxon>
    </lineage>
</organism>
<dbReference type="InterPro" id="IPR000515">
    <property type="entry name" value="MetI-like"/>
</dbReference>
<evidence type="ECO:0000256" key="4">
    <source>
        <dbReference type="ARBA" id="ARBA00022519"/>
    </source>
</evidence>
<keyword evidence="3" id="KW-1003">Cell membrane</keyword>
<feature type="domain" description="ABC transmembrane type-1" evidence="9">
    <location>
        <begin position="62"/>
        <end position="250"/>
    </location>
</feature>
<feature type="transmembrane region" description="Helical" evidence="8">
    <location>
        <begin position="228"/>
        <end position="249"/>
    </location>
</feature>
<dbReference type="Pfam" id="PF00528">
    <property type="entry name" value="BPD_transp_1"/>
    <property type="match status" value="1"/>
</dbReference>
<protein>
    <submittedName>
        <fullName evidence="10">ABC transporter permease</fullName>
    </submittedName>
</protein>